<evidence type="ECO:0000313" key="2">
    <source>
        <dbReference type="Proteomes" id="UP000018948"/>
    </source>
</evidence>
<accession>W2YB88</accession>
<proteinExistence type="predicted"/>
<dbReference type="AlphaFoldDB" id="W2YB88"/>
<dbReference type="Proteomes" id="UP000018948">
    <property type="component" value="Unassembled WGS sequence"/>
</dbReference>
<sequence>SDITCSTVPTDIVHYRICALQTAMPQRVRLTTACYQQERSAVARLQRFIDALTPPRNTARKHASQFRVSAIGNFRWSSD</sequence>
<organism evidence="1 2">
    <name type="scientific">Phytophthora nicotianae P10297</name>
    <dbReference type="NCBI Taxonomy" id="1317064"/>
    <lineage>
        <taxon>Eukaryota</taxon>
        <taxon>Sar</taxon>
        <taxon>Stramenopiles</taxon>
        <taxon>Oomycota</taxon>
        <taxon>Peronosporomycetes</taxon>
        <taxon>Peronosporales</taxon>
        <taxon>Peronosporaceae</taxon>
        <taxon>Phytophthora</taxon>
    </lineage>
</organism>
<feature type="non-terminal residue" evidence="1">
    <location>
        <position position="1"/>
    </location>
</feature>
<name>W2YB88_PHYNI</name>
<comment type="caution">
    <text evidence="1">The sequence shown here is derived from an EMBL/GenBank/DDBJ whole genome shotgun (WGS) entry which is preliminary data.</text>
</comment>
<dbReference type="EMBL" id="ANIY01004097">
    <property type="protein sequence ID" value="ETP31469.1"/>
    <property type="molecule type" value="Genomic_DNA"/>
</dbReference>
<evidence type="ECO:0000313" key="1">
    <source>
        <dbReference type="EMBL" id="ETP31469.1"/>
    </source>
</evidence>
<gene>
    <name evidence="1" type="ORF">F442_19665</name>
</gene>
<reference evidence="1 2" key="1">
    <citation type="submission" date="2013-11" db="EMBL/GenBank/DDBJ databases">
        <title>The Genome Sequence of Phytophthora parasitica P10297.</title>
        <authorList>
            <consortium name="The Broad Institute Genomics Platform"/>
            <person name="Russ C."/>
            <person name="Tyler B."/>
            <person name="Panabieres F."/>
            <person name="Shan W."/>
            <person name="Tripathy S."/>
            <person name="Grunwald N."/>
            <person name="Machado M."/>
            <person name="Johnson C.S."/>
            <person name="Walker B."/>
            <person name="Young S.K."/>
            <person name="Zeng Q."/>
            <person name="Gargeya S."/>
            <person name="Fitzgerald M."/>
            <person name="Haas B."/>
            <person name="Abouelleil A."/>
            <person name="Allen A.W."/>
            <person name="Alvarado L."/>
            <person name="Arachchi H.M."/>
            <person name="Berlin A.M."/>
            <person name="Chapman S.B."/>
            <person name="Gainer-Dewar J."/>
            <person name="Goldberg J."/>
            <person name="Griggs A."/>
            <person name="Gujja S."/>
            <person name="Hansen M."/>
            <person name="Howarth C."/>
            <person name="Imamovic A."/>
            <person name="Ireland A."/>
            <person name="Larimer J."/>
            <person name="McCowan C."/>
            <person name="Murphy C."/>
            <person name="Pearson M."/>
            <person name="Poon T.W."/>
            <person name="Priest M."/>
            <person name="Roberts A."/>
            <person name="Saif S."/>
            <person name="Shea T."/>
            <person name="Sisk P."/>
            <person name="Sykes S."/>
            <person name="Wortman J."/>
            <person name="Nusbaum C."/>
            <person name="Birren B."/>
        </authorList>
    </citation>
    <scope>NUCLEOTIDE SEQUENCE [LARGE SCALE GENOMIC DNA]</scope>
    <source>
        <strain evidence="1 2">P10297</strain>
    </source>
</reference>
<protein>
    <submittedName>
        <fullName evidence="1">Uncharacterized protein</fullName>
    </submittedName>
</protein>